<name>E1YD74_9BACT</name>
<evidence type="ECO:0000256" key="4">
    <source>
        <dbReference type="SAM" id="MobiDB-lite"/>
    </source>
</evidence>
<dbReference type="Gene3D" id="6.10.340.10">
    <property type="match status" value="1"/>
</dbReference>
<keyword evidence="5" id="KW-0472">Membrane</keyword>
<reference evidence="8" key="1">
    <citation type="journal article" date="2011" name="Environ. Microbiol.">
        <title>Genomic insights into the metabolic potential of the polycyclic aromatic hydrocarbon degrading sulfate-reducing Deltaproteobacterium N47.</title>
        <authorList>
            <person name="Bergmann F."/>
            <person name="Selesi D."/>
            <person name="Weinmaier T."/>
            <person name="Tischler P."/>
            <person name="Rattei T."/>
            <person name="Meckenstock R.U."/>
        </authorList>
    </citation>
    <scope>NUCLEOTIDE SEQUENCE</scope>
</reference>
<gene>
    <name evidence="8" type="ORF">N47_G38420</name>
</gene>
<evidence type="ECO:0000256" key="1">
    <source>
        <dbReference type="ARBA" id="ARBA00023224"/>
    </source>
</evidence>
<dbReference type="EMBL" id="FR695868">
    <property type="protein sequence ID" value="CBX28518.1"/>
    <property type="molecule type" value="Genomic_DNA"/>
</dbReference>
<dbReference type="InterPro" id="IPR003660">
    <property type="entry name" value="HAMP_dom"/>
</dbReference>
<dbReference type="Pfam" id="PF00015">
    <property type="entry name" value="MCPsignal"/>
    <property type="match status" value="1"/>
</dbReference>
<dbReference type="CDD" id="cd06225">
    <property type="entry name" value="HAMP"/>
    <property type="match status" value="1"/>
</dbReference>
<keyword evidence="5" id="KW-1133">Transmembrane helix</keyword>
<evidence type="ECO:0000256" key="5">
    <source>
        <dbReference type="SAM" id="Phobius"/>
    </source>
</evidence>
<evidence type="ECO:0000256" key="2">
    <source>
        <dbReference type="ARBA" id="ARBA00029447"/>
    </source>
</evidence>
<dbReference type="PROSITE" id="PS50885">
    <property type="entry name" value="HAMP"/>
    <property type="match status" value="1"/>
</dbReference>
<evidence type="ECO:0000259" key="6">
    <source>
        <dbReference type="PROSITE" id="PS50111"/>
    </source>
</evidence>
<feature type="transmembrane region" description="Helical" evidence="5">
    <location>
        <begin position="35"/>
        <end position="57"/>
    </location>
</feature>
<dbReference type="GO" id="GO:0016020">
    <property type="term" value="C:membrane"/>
    <property type="evidence" value="ECO:0007669"/>
    <property type="project" value="InterPro"/>
</dbReference>
<feature type="domain" description="Methyl-accepting transducer" evidence="6">
    <location>
        <begin position="130"/>
        <end position="366"/>
    </location>
</feature>
<sequence>MGRTSIKNKLIMYFLILLLIVIVVIEIVNQTTKDFFLAQGLSIALAMGIGTVFGIIFSRSITRRIKNLSNAASQISCGDLTQEIQIVSGDEIRDLEEIFSLMVDHLRSLLLDMKNVSLKIHNTNSILKMLAKKLLQNSNDIDITAKIIAESSAKQTEIVHYTTIKLNNTIKVMDKLVQQSSQTISKADAAIKKTQKGEANAHEIISHLELVLKQMSESAQPLSRLPEKVEKIKIVINVIEAISQKTDLLSLNASIEATRAGESGKGFAIVAEEIRNMAESSKQSSKAIAKLVEDILDDNQMLKEFLTKNQLEIDKGNKIIHGIVQTFSDMLLGVKDIFSEIKSMEEATIMQAQELRSFSEHFQKLSVSASRNYESTQKTAVAAANQKNEVKKMASAINLLDTLSKQMLETQQRFSLPEQPHQTSSNQESIKNVQP</sequence>
<organism evidence="8">
    <name type="scientific">uncultured Desulfobacterium sp</name>
    <dbReference type="NCBI Taxonomy" id="201089"/>
    <lineage>
        <taxon>Bacteria</taxon>
        <taxon>Pseudomonadati</taxon>
        <taxon>Thermodesulfobacteriota</taxon>
        <taxon>Desulfobacteria</taxon>
        <taxon>Desulfobacterales</taxon>
        <taxon>Desulfobacteriaceae</taxon>
        <taxon>Desulfobacterium</taxon>
        <taxon>environmental samples</taxon>
    </lineage>
</organism>
<dbReference type="PANTHER" id="PTHR32089:SF112">
    <property type="entry name" value="LYSOZYME-LIKE PROTEIN-RELATED"/>
    <property type="match status" value="1"/>
</dbReference>
<dbReference type="PRINTS" id="PR00260">
    <property type="entry name" value="CHEMTRNSDUCR"/>
</dbReference>
<dbReference type="SMART" id="SM00304">
    <property type="entry name" value="HAMP"/>
    <property type="match status" value="1"/>
</dbReference>
<feature type="region of interest" description="Disordered" evidence="4">
    <location>
        <begin position="412"/>
        <end position="435"/>
    </location>
</feature>
<evidence type="ECO:0008006" key="9">
    <source>
        <dbReference type="Google" id="ProtNLM"/>
    </source>
</evidence>
<dbReference type="InterPro" id="IPR004090">
    <property type="entry name" value="Chemotax_Me-accpt_rcpt"/>
</dbReference>
<dbReference type="SMART" id="SM00283">
    <property type="entry name" value="MA"/>
    <property type="match status" value="1"/>
</dbReference>
<dbReference type="Gene3D" id="1.10.287.950">
    <property type="entry name" value="Methyl-accepting chemotaxis protein"/>
    <property type="match status" value="1"/>
</dbReference>
<keyword evidence="5" id="KW-0812">Transmembrane</keyword>
<protein>
    <recommendedName>
        <fullName evidence="9">Methyl-accepting chemotaxis protein</fullName>
    </recommendedName>
</protein>
<evidence type="ECO:0000259" key="7">
    <source>
        <dbReference type="PROSITE" id="PS50885"/>
    </source>
</evidence>
<dbReference type="AlphaFoldDB" id="E1YD74"/>
<dbReference type="GO" id="GO:0006935">
    <property type="term" value="P:chemotaxis"/>
    <property type="evidence" value="ECO:0007669"/>
    <property type="project" value="InterPro"/>
</dbReference>
<keyword evidence="1 3" id="KW-0807">Transducer</keyword>
<evidence type="ECO:0000256" key="3">
    <source>
        <dbReference type="PROSITE-ProRule" id="PRU00284"/>
    </source>
</evidence>
<dbReference type="GO" id="GO:0007165">
    <property type="term" value="P:signal transduction"/>
    <property type="evidence" value="ECO:0007669"/>
    <property type="project" value="UniProtKB-KW"/>
</dbReference>
<dbReference type="PROSITE" id="PS50111">
    <property type="entry name" value="CHEMOTAXIS_TRANSDUC_2"/>
    <property type="match status" value="1"/>
</dbReference>
<dbReference type="PANTHER" id="PTHR32089">
    <property type="entry name" value="METHYL-ACCEPTING CHEMOTAXIS PROTEIN MCPB"/>
    <property type="match status" value="1"/>
</dbReference>
<proteinExistence type="inferred from homology"/>
<comment type="similarity">
    <text evidence="2">Belongs to the methyl-accepting chemotaxis (MCP) protein family.</text>
</comment>
<dbReference type="GO" id="GO:0004888">
    <property type="term" value="F:transmembrane signaling receptor activity"/>
    <property type="evidence" value="ECO:0007669"/>
    <property type="project" value="InterPro"/>
</dbReference>
<feature type="domain" description="HAMP" evidence="7">
    <location>
        <begin position="59"/>
        <end position="111"/>
    </location>
</feature>
<dbReference type="Pfam" id="PF00672">
    <property type="entry name" value="HAMP"/>
    <property type="match status" value="1"/>
</dbReference>
<dbReference type="InterPro" id="IPR004089">
    <property type="entry name" value="MCPsignal_dom"/>
</dbReference>
<accession>E1YD74</accession>
<evidence type="ECO:0000313" key="8">
    <source>
        <dbReference type="EMBL" id="CBX28518.1"/>
    </source>
</evidence>
<feature type="transmembrane region" description="Helical" evidence="5">
    <location>
        <begin position="12"/>
        <end position="29"/>
    </location>
</feature>
<dbReference type="SUPFAM" id="SSF58104">
    <property type="entry name" value="Methyl-accepting chemotaxis protein (MCP) signaling domain"/>
    <property type="match status" value="1"/>
</dbReference>